<feature type="compositionally biased region" description="Pro residues" evidence="1">
    <location>
        <begin position="34"/>
        <end position="43"/>
    </location>
</feature>
<reference evidence="2" key="1">
    <citation type="journal article" date="2021" name="Sci. Adv.">
        <title>The American lobster genome reveals insights on longevity, neural, and immune adaptations.</title>
        <authorList>
            <person name="Polinski J.M."/>
            <person name="Zimin A.V."/>
            <person name="Clark K.F."/>
            <person name="Kohn A.B."/>
            <person name="Sadowski N."/>
            <person name="Timp W."/>
            <person name="Ptitsyn A."/>
            <person name="Khanna P."/>
            <person name="Romanova D.Y."/>
            <person name="Williams P."/>
            <person name="Greenwood S.J."/>
            <person name="Moroz L.L."/>
            <person name="Walt D.R."/>
            <person name="Bodnar A.G."/>
        </authorList>
    </citation>
    <scope>NUCLEOTIDE SEQUENCE</scope>
    <source>
        <strain evidence="2">GMGI-L3</strain>
    </source>
</reference>
<feature type="compositionally biased region" description="Polar residues" evidence="1">
    <location>
        <begin position="85"/>
        <end position="97"/>
    </location>
</feature>
<evidence type="ECO:0000313" key="3">
    <source>
        <dbReference type="Proteomes" id="UP000747542"/>
    </source>
</evidence>
<feature type="region of interest" description="Disordered" evidence="1">
    <location>
        <begin position="81"/>
        <end position="116"/>
    </location>
</feature>
<dbReference type="EMBL" id="JAHLQT010020459">
    <property type="protein sequence ID" value="KAG7168170.1"/>
    <property type="molecule type" value="Genomic_DNA"/>
</dbReference>
<evidence type="ECO:0000256" key="1">
    <source>
        <dbReference type="SAM" id="MobiDB-lite"/>
    </source>
</evidence>
<feature type="region of interest" description="Disordered" evidence="1">
    <location>
        <begin position="27"/>
        <end position="48"/>
    </location>
</feature>
<gene>
    <name evidence="2" type="ORF">Hamer_G016803</name>
</gene>
<organism evidence="2 3">
    <name type="scientific">Homarus americanus</name>
    <name type="common">American lobster</name>
    <dbReference type="NCBI Taxonomy" id="6706"/>
    <lineage>
        <taxon>Eukaryota</taxon>
        <taxon>Metazoa</taxon>
        <taxon>Ecdysozoa</taxon>
        <taxon>Arthropoda</taxon>
        <taxon>Crustacea</taxon>
        <taxon>Multicrustacea</taxon>
        <taxon>Malacostraca</taxon>
        <taxon>Eumalacostraca</taxon>
        <taxon>Eucarida</taxon>
        <taxon>Decapoda</taxon>
        <taxon>Pleocyemata</taxon>
        <taxon>Astacidea</taxon>
        <taxon>Nephropoidea</taxon>
        <taxon>Nephropidae</taxon>
        <taxon>Homarus</taxon>
    </lineage>
</organism>
<sequence>MCCEEMLQQNVRKLNCSITAENDNWSMEQKLPPALSPLPPPPMASGAAHLRQNRLEQHAGQASPGEAVVQGSNILRVKPVRGTVVQGSKHNKASGQQQHKHRAVGQQPASKYRVRQ</sequence>
<dbReference type="AlphaFoldDB" id="A0A8J5MXL4"/>
<proteinExistence type="predicted"/>
<comment type="caution">
    <text evidence="2">The sequence shown here is derived from an EMBL/GenBank/DDBJ whole genome shotgun (WGS) entry which is preliminary data.</text>
</comment>
<protein>
    <submittedName>
        <fullName evidence="2">Uncharacterized protein</fullName>
    </submittedName>
</protein>
<keyword evidence="3" id="KW-1185">Reference proteome</keyword>
<evidence type="ECO:0000313" key="2">
    <source>
        <dbReference type="EMBL" id="KAG7168170.1"/>
    </source>
</evidence>
<name>A0A8J5MXL4_HOMAM</name>
<dbReference type="Proteomes" id="UP000747542">
    <property type="component" value="Unassembled WGS sequence"/>
</dbReference>
<accession>A0A8J5MXL4</accession>